<keyword evidence="4 5" id="KW-0143">Chaperone</keyword>
<dbReference type="GO" id="GO:0005524">
    <property type="term" value="F:ATP binding"/>
    <property type="evidence" value="ECO:0007669"/>
    <property type="project" value="UniProtKB-KW"/>
</dbReference>
<dbReference type="Gene3D" id="3.50.7.10">
    <property type="entry name" value="GroEL"/>
    <property type="match status" value="1"/>
</dbReference>
<evidence type="ECO:0000256" key="5">
    <source>
        <dbReference type="RuleBase" id="RU004187"/>
    </source>
</evidence>
<dbReference type="SUPFAM" id="SSF54849">
    <property type="entry name" value="GroEL-intermediate domain like"/>
    <property type="match status" value="1"/>
</dbReference>
<dbReference type="GO" id="GO:0051082">
    <property type="term" value="F:unfolded protein binding"/>
    <property type="evidence" value="ECO:0007669"/>
    <property type="project" value="InterPro"/>
</dbReference>
<dbReference type="InterPro" id="IPR027410">
    <property type="entry name" value="TCP-1-like_intermed_sf"/>
</dbReference>
<evidence type="ECO:0000256" key="3">
    <source>
        <dbReference type="ARBA" id="ARBA00022840"/>
    </source>
</evidence>
<dbReference type="GO" id="GO:0016887">
    <property type="term" value="F:ATP hydrolysis activity"/>
    <property type="evidence" value="ECO:0007669"/>
    <property type="project" value="InterPro"/>
</dbReference>
<organism evidence="7">
    <name type="scientific">Salix viminalis</name>
    <name type="common">Common osier</name>
    <name type="synonym">Basket willow</name>
    <dbReference type="NCBI Taxonomy" id="40686"/>
    <lineage>
        <taxon>Eukaryota</taxon>
        <taxon>Viridiplantae</taxon>
        <taxon>Streptophyta</taxon>
        <taxon>Embryophyta</taxon>
        <taxon>Tracheophyta</taxon>
        <taxon>Spermatophyta</taxon>
        <taxon>Magnoliopsida</taxon>
        <taxon>eudicotyledons</taxon>
        <taxon>Gunneridae</taxon>
        <taxon>Pentapetalae</taxon>
        <taxon>rosids</taxon>
        <taxon>fabids</taxon>
        <taxon>Malpighiales</taxon>
        <taxon>Salicaceae</taxon>
        <taxon>Saliceae</taxon>
        <taxon>Salix</taxon>
    </lineage>
</organism>
<dbReference type="InterPro" id="IPR002194">
    <property type="entry name" value="Chaperonin_TCP-1_CS"/>
</dbReference>
<keyword evidence="6" id="KW-1133">Transmembrane helix</keyword>
<dbReference type="Pfam" id="PF00118">
    <property type="entry name" value="Cpn60_TCP1"/>
    <property type="match status" value="1"/>
</dbReference>
<feature type="transmembrane region" description="Helical" evidence="6">
    <location>
        <begin position="178"/>
        <end position="200"/>
    </location>
</feature>
<dbReference type="InterPro" id="IPR017998">
    <property type="entry name" value="Chaperone_TCP-1"/>
</dbReference>
<dbReference type="InterPro" id="IPR002423">
    <property type="entry name" value="Cpn60/GroEL/TCP-1"/>
</dbReference>
<keyword evidence="6" id="KW-0812">Transmembrane</keyword>
<dbReference type="AlphaFoldDB" id="A0A6N2M3S8"/>
<name>A0A6N2M3S8_SALVM</name>
<accession>A0A6N2M3S8</accession>
<keyword evidence="6" id="KW-0472">Membrane</keyword>
<dbReference type="Gene3D" id="3.30.260.10">
    <property type="entry name" value="TCP-1-like chaperonin intermediate domain"/>
    <property type="match status" value="1"/>
</dbReference>
<protein>
    <recommendedName>
        <fullName evidence="8">T-complex protein 1 subunit zeta</fullName>
    </recommendedName>
</protein>
<dbReference type="PROSITE" id="PS00750">
    <property type="entry name" value="TCP1_1"/>
    <property type="match status" value="1"/>
</dbReference>
<dbReference type="EMBL" id="CAADRP010001703">
    <property type="protein sequence ID" value="VFU48579.1"/>
    <property type="molecule type" value="Genomic_DNA"/>
</dbReference>
<dbReference type="GO" id="GO:0140662">
    <property type="term" value="F:ATP-dependent protein folding chaperone"/>
    <property type="evidence" value="ECO:0007669"/>
    <property type="project" value="InterPro"/>
</dbReference>
<dbReference type="PRINTS" id="PR00304">
    <property type="entry name" value="TCOMPLEXTCP1"/>
</dbReference>
<keyword evidence="2 5" id="KW-0547">Nucleotide-binding</keyword>
<sequence length="296" mass="32989">MSLRVLNPNAEVLNKSAALHMNINAAKGLQDVLKSNLGPKGTIKMLVGGAGDIKLTKDGNTLLKKWFKIQNPTAIMIARTAFAQDDISGDGMRPRVLVDGFEIAKRATLHFLENFKTPVVMGDEPDREILKMVARTTIRTKLYEALADQLTDIVVNSVSVVSGVDILRLLERRRLRQILTASIFELTMFYLFVQVEGLVLDHGSRHPDMKDGQKLNSVDSAVREAMVAAERRQVDERVYMFNTFYVHVTVPANMLVSEVLLVLLLFQVCSGTDNNFVVINQKGIDPPSLDFLHEQG</sequence>
<dbReference type="InterPro" id="IPR027409">
    <property type="entry name" value="GroEL-like_apical_dom_sf"/>
</dbReference>
<evidence type="ECO:0000256" key="1">
    <source>
        <dbReference type="ARBA" id="ARBA00008020"/>
    </source>
</evidence>
<evidence type="ECO:0008006" key="8">
    <source>
        <dbReference type="Google" id="ProtNLM"/>
    </source>
</evidence>
<dbReference type="Gene3D" id="1.10.560.10">
    <property type="entry name" value="GroEL-like equatorial domain"/>
    <property type="match status" value="2"/>
</dbReference>
<dbReference type="SUPFAM" id="SSF48592">
    <property type="entry name" value="GroEL equatorial domain-like"/>
    <property type="match status" value="1"/>
</dbReference>
<comment type="similarity">
    <text evidence="1 5">Belongs to the TCP-1 chaperonin family.</text>
</comment>
<dbReference type="PANTHER" id="PTHR11353">
    <property type="entry name" value="CHAPERONIN"/>
    <property type="match status" value="1"/>
</dbReference>
<feature type="transmembrane region" description="Helical" evidence="6">
    <location>
        <begin position="244"/>
        <end position="266"/>
    </location>
</feature>
<keyword evidence="3 5" id="KW-0067">ATP-binding</keyword>
<evidence type="ECO:0000256" key="6">
    <source>
        <dbReference type="SAM" id="Phobius"/>
    </source>
</evidence>
<gene>
    <name evidence="7" type="ORF">SVIM_LOCUS319241</name>
</gene>
<reference evidence="7" key="1">
    <citation type="submission" date="2019-03" db="EMBL/GenBank/DDBJ databases">
        <authorList>
            <person name="Mank J."/>
            <person name="Almeida P."/>
        </authorList>
    </citation>
    <scope>NUCLEOTIDE SEQUENCE</scope>
    <source>
        <strain evidence="7">78183</strain>
    </source>
</reference>
<dbReference type="InterPro" id="IPR027413">
    <property type="entry name" value="GROEL-like_equatorial_sf"/>
</dbReference>
<proteinExistence type="inferred from homology"/>
<evidence type="ECO:0000256" key="2">
    <source>
        <dbReference type="ARBA" id="ARBA00022741"/>
    </source>
</evidence>
<evidence type="ECO:0000256" key="4">
    <source>
        <dbReference type="ARBA" id="ARBA00023186"/>
    </source>
</evidence>
<evidence type="ECO:0000313" key="7">
    <source>
        <dbReference type="EMBL" id="VFU48579.1"/>
    </source>
</evidence>